<keyword evidence="9" id="KW-0106">Calcium</keyword>
<evidence type="ECO:0000256" key="11">
    <source>
        <dbReference type="ARBA" id="ARBA00022989"/>
    </source>
</evidence>
<evidence type="ECO:0000256" key="2">
    <source>
        <dbReference type="ARBA" id="ARBA00007060"/>
    </source>
</evidence>
<evidence type="ECO:0000256" key="17">
    <source>
        <dbReference type="SAM" id="MobiDB-lite"/>
    </source>
</evidence>
<dbReference type="PANTHER" id="PTHR10166">
    <property type="entry name" value="VOLTAGE-DEPENDENT CALCIUM CHANNEL SUBUNIT ALPHA-2/DELTA-RELATED"/>
    <property type="match status" value="1"/>
</dbReference>
<keyword evidence="3" id="KW-0813">Transport</keyword>
<dbReference type="Gene3D" id="3.30.450.20">
    <property type="entry name" value="PAS domain"/>
    <property type="match status" value="1"/>
</dbReference>
<feature type="region of interest" description="Disordered" evidence="17">
    <location>
        <begin position="1105"/>
        <end position="1133"/>
    </location>
</feature>
<evidence type="ECO:0000256" key="16">
    <source>
        <dbReference type="ARBA" id="ARBA00023303"/>
    </source>
</evidence>
<evidence type="ECO:0000313" key="20">
    <source>
        <dbReference type="EMBL" id="KAK1786878.1"/>
    </source>
</evidence>
<keyword evidence="8" id="KW-0732">Signal</keyword>
<dbReference type="Pfam" id="PF13768">
    <property type="entry name" value="VWA_3"/>
    <property type="match status" value="2"/>
</dbReference>
<keyword evidence="7" id="KW-0479">Metal-binding</keyword>
<dbReference type="GO" id="GO:0046872">
    <property type="term" value="F:metal ion binding"/>
    <property type="evidence" value="ECO:0007669"/>
    <property type="project" value="UniProtKB-KW"/>
</dbReference>
<keyword evidence="11 18" id="KW-1133">Transmembrane helix</keyword>
<evidence type="ECO:0000256" key="5">
    <source>
        <dbReference type="ARBA" id="ARBA00022673"/>
    </source>
</evidence>
<name>A0AAD8YVP1_9TELE</name>
<comment type="subcellular location">
    <subcellularLocation>
        <location evidence="1">Membrane</location>
        <topology evidence="1">Single-pass type I membrane protein</topology>
    </subcellularLocation>
</comment>
<evidence type="ECO:0000256" key="15">
    <source>
        <dbReference type="ARBA" id="ARBA00023180"/>
    </source>
</evidence>
<dbReference type="PANTHER" id="PTHR10166:SF25">
    <property type="entry name" value="VOLTAGE-DEPENDENT CALCIUM CHANNEL SUBUNIT ALPHA-2_DELTA-3"/>
    <property type="match status" value="1"/>
</dbReference>
<keyword evidence="6 18" id="KW-0812">Transmembrane</keyword>
<dbReference type="SUPFAM" id="SSF53300">
    <property type="entry name" value="vWA-like"/>
    <property type="match status" value="1"/>
</dbReference>
<keyword evidence="16" id="KW-0407">Ion channel</keyword>
<dbReference type="Proteomes" id="UP001239994">
    <property type="component" value="Unassembled WGS sequence"/>
</dbReference>
<dbReference type="Gene3D" id="3.40.50.410">
    <property type="entry name" value="von Willebrand factor, type A domain"/>
    <property type="match status" value="2"/>
</dbReference>
<dbReference type="InterPro" id="IPR036465">
    <property type="entry name" value="vWFA_dom_sf"/>
</dbReference>
<evidence type="ECO:0000256" key="4">
    <source>
        <dbReference type="ARBA" id="ARBA00022568"/>
    </source>
</evidence>
<dbReference type="InterPro" id="IPR051173">
    <property type="entry name" value="Ca_channel_alpha-2/delta"/>
</dbReference>
<keyword evidence="12" id="KW-0406">Ion transport</keyword>
<accession>A0AAD8YVP1</accession>
<evidence type="ECO:0000256" key="1">
    <source>
        <dbReference type="ARBA" id="ARBA00004479"/>
    </source>
</evidence>
<dbReference type="InterPro" id="IPR002035">
    <property type="entry name" value="VWF_A"/>
</dbReference>
<feature type="domain" description="VWFA" evidence="19">
    <location>
        <begin position="495"/>
        <end position="734"/>
    </location>
</feature>
<evidence type="ECO:0000256" key="18">
    <source>
        <dbReference type="SAM" id="Phobius"/>
    </source>
</evidence>
<evidence type="ECO:0000256" key="14">
    <source>
        <dbReference type="ARBA" id="ARBA00023157"/>
    </source>
</evidence>
<dbReference type="InterPro" id="IPR013680">
    <property type="entry name" value="VDCC_a2/dsu"/>
</dbReference>
<keyword evidence="4" id="KW-0109">Calcium transport</keyword>
<dbReference type="SMART" id="SM00327">
    <property type="entry name" value="VWA"/>
    <property type="match status" value="1"/>
</dbReference>
<feature type="transmembrane region" description="Helical" evidence="18">
    <location>
        <begin position="145"/>
        <end position="164"/>
    </location>
</feature>
<dbReference type="InterPro" id="IPR013608">
    <property type="entry name" value="VWA_N"/>
</dbReference>
<dbReference type="GO" id="GO:0005245">
    <property type="term" value="F:voltage-gated calcium channel activity"/>
    <property type="evidence" value="ECO:0007669"/>
    <property type="project" value="TreeGrafter"/>
</dbReference>
<dbReference type="Pfam" id="PF08399">
    <property type="entry name" value="VWA_N"/>
    <property type="match status" value="1"/>
</dbReference>
<evidence type="ECO:0000256" key="7">
    <source>
        <dbReference type="ARBA" id="ARBA00022723"/>
    </source>
</evidence>
<dbReference type="CDD" id="cd01463">
    <property type="entry name" value="vWA_VGCC_like"/>
    <property type="match status" value="1"/>
</dbReference>
<dbReference type="FunFam" id="3.40.50.410:FF:000007">
    <property type="entry name" value="Calcium voltage-gated channel auxiliary subunit alpha2delta 3"/>
    <property type="match status" value="1"/>
</dbReference>
<proteinExistence type="inferred from homology"/>
<dbReference type="FunFam" id="3.30.450.20:FF:000012">
    <property type="entry name" value="Calcium channel, voltage-dependent, alpha2/delta subunit 3"/>
    <property type="match status" value="1"/>
</dbReference>
<dbReference type="PROSITE" id="PS50234">
    <property type="entry name" value="VWFA"/>
    <property type="match status" value="1"/>
</dbReference>
<protein>
    <recommendedName>
        <fullName evidence="19">VWFA domain-containing protein</fullName>
    </recommendedName>
</protein>
<evidence type="ECO:0000256" key="3">
    <source>
        <dbReference type="ARBA" id="ARBA00022448"/>
    </source>
</evidence>
<keyword evidence="10" id="KW-0851">Voltage-gated channel</keyword>
<comment type="caution">
    <text evidence="20">The sequence shown here is derived from an EMBL/GenBank/DDBJ whole genome shotgun (WGS) entry which is preliminary data.</text>
</comment>
<organism evidence="20 21">
    <name type="scientific">Electrophorus voltai</name>
    <dbReference type="NCBI Taxonomy" id="2609070"/>
    <lineage>
        <taxon>Eukaryota</taxon>
        <taxon>Metazoa</taxon>
        <taxon>Chordata</taxon>
        <taxon>Craniata</taxon>
        <taxon>Vertebrata</taxon>
        <taxon>Euteleostomi</taxon>
        <taxon>Actinopterygii</taxon>
        <taxon>Neopterygii</taxon>
        <taxon>Teleostei</taxon>
        <taxon>Ostariophysi</taxon>
        <taxon>Gymnotiformes</taxon>
        <taxon>Gymnotoidei</taxon>
        <taxon>Gymnotidae</taxon>
        <taxon>Electrophorus</taxon>
    </lineage>
</organism>
<keyword evidence="15" id="KW-0325">Glycoprotein</keyword>
<sequence>MRGLKVVPSHLYYVFFLFMWIIQSTTVVDVSGSHQGIPLSVVKLWASAFGGEMKSIAAKYSGSQLLQKSVSEPAVCVSGGIAKAFVTVATPWQINSIAQWSRAITYASCACLLGGILIGCQLGISECKSESLYRNPNHRWAQLKMRFLIEALLSLFFFSCLPLFQKYKEFERSVRVVEIDGIKLVKKLADNMEEMFRKKAEAMKVESSLLIQDPGSLAPIYVITTGAAKFRNRIITLMEGQGPCLSDWVHVGEHVHFTQEDRGAKGLPLPQQREEPIVGMGGVLHNPPGLDLASVVVDGLQVGLLIIVRDQAHDDSIVSKLDNNGRAGSGHVVVGVQGWSRQRKRPTCSMKKTPTCRILLYLLYQVYEYFNAVLINELDQEGNNVELGGEFILQPNEHFNNLSVNLSLSVVQVPTNMYNKDSAIVNGVYWSEALNKVFVDNFERDPSLIWQYFGSAKGFFRQYPGIKWTPDEHGVIAFDCRNRKWYIQAATSPKDVVILLDVSGSMKGLRLTIAKQTVSSILDTLGDDDFFNIIAYNEELHYVESCLNTTLVQADITNKDMGIKPIAMVWLEPCCAYSNRFHLVHHGNHSLLSSLTNTRMACPFTSLAGDCGKSYLKHFREHLDKLQARGIGMLDVALTEAFELLSDFNQTGRGSTCSQAIMLVTDGAVDTYDAVFAKYNWPDRKVRIFPYLIGRESAFADNLKWMACANKGYFTQISTLADVQENVMEYLHVLSRPKVIDQEHDVVWTEAYIDNTMEDKQSPVTTVAMPVFSTKNETKNRGILLGVVGTDVPVSELLKTLPKYKLGIHGYAFAITNNGYVLTHPDLRPLYEEGKKRKKPNYSSVDLSEVEWEDKEDVLRNAMVNRKTGTFSMEVTKAVDKGKRVLLLHNDYYYTDIKGTPFSLGVALSRGHGKYFFRGSVTVEEGLHDLEHPDVALADEWTYCNTDEYLEHHDLSQIEAIKHYFVRAEPHLKCDKELIHEVLFDAVVTAPIEAYWTSLVLNKSENSDKGVEIAYLGTRTGLSRINLFVVPDQLSNQDFLTAEDKEGVFNADHFPLWYKRAAEQVPGTFVYSLPFNAGSENKSVVLASTAIQLLDERKSPIAAGAAVDGSSQHHKDHDAAHHAGDHHRGDGVPQAHRPRLLLGLAVLHGHACRQPKLGPGRCLRAGPGLGAMERVALTIQVVDVGEQVAVAGGHAGVEELVGHVAEVALLHGVRPGLWVARAYPSNTGPKKDTVGIQMKLDFFQRKFWTASRQCAAVDGKCSISCDDDDINCYLIDNNGFILVAEDPSLTAMFFGEVEGAVMSKLLSMSSFKRVTLYDYQAICRTYAERSDSSNSLLDPYFALFATAKWLLTELIILLVEFNLYSWWQSDFTAKAEKLFPTMLVPCDIEYPAFISERTIKETTGNIDCEDCTNASPRKYLLTFQSFVIQQIPSSNLFMVVVDNKCSCVNFKPVTMDPIEIMYILFKEDGGTCERLKLQKDRRRPDTCHPFHPEVNNEALIEVTAIQTESSPKVPTKEEINARWITRTKSGNPSDGKADNCQVQMDIKYISCGDHINNEPE</sequence>
<keyword evidence="13 18" id="KW-0472">Membrane</keyword>
<dbReference type="Pfam" id="PF08473">
    <property type="entry name" value="VGCC_alpha2"/>
    <property type="match status" value="1"/>
</dbReference>
<feature type="transmembrane region" description="Helical" evidence="18">
    <location>
        <begin position="103"/>
        <end position="124"/>
    </location>
</feature>
<evidence type="ECO:0000259" key="19">
    <source>
        <dbReference type="PROSITE" id="PS50234"/>
    </source>
</evidence>
<evidence type="ECO:0000256" key="12">
    <source>
        <dbReference type="ARBA" id="ARBA00023065"/>
    </source>
</evidence>
<evidence type="ECO:0000256" key="6">
    <source>
        <dbReference type="ARBA" id="ARBA00022692"/>
    </source>
</evidence>
<dbReference type="GO" id="GO:0005891">
    <property type="term" value="C:voltage-gated calcium channel complex"/>
    <property type="evidence" value="ECO:0007669"/>
    <property type="project" value="TreeGrafter"/>
</dbReference>
<gene>
    <name evidence="20" type="ORF">P4O66_017261</name>
</gene>
<reference evidence="20" key="1">
    <citation type="submission" date="2023-03" db="EMBL/GenBank/DDBJ databases">
        <title>Electrophorus voltai genome.</title>
        <authorList>
            <person name="Bian C."/>
        </authorList>
    </citation>
    <scope>NUCLEOTIDE SEQUENCE</scope>
    <source>
        <strain evidence="20">CB-2022</strain>
        <tissue evidence="20">Muscle</tissue>
    </source>
</reference>
<keyword evidence="21" id="KW-1185">Reference proteome</keyword>
<evidence type="ECO:0000313" key="21">
    <source>
        <dbReference type="Proteomes" id="UP001239994"/>
    </source>
</evidence>
<feature type="compositionally biased region" description="Basic and acidic residues" evidence="17">
    <location>
        <begin position="1111"/>
        <end position="1130"/>
    </location>
</feature>
<evidence type="ECO:0000256" key="13">
    <source>
        <dbReference type="ARBA" id="ARBA00023136"/>
    </source>
</evidence>
<comment type="similarity">
    <text evidence="2">Belongs to the calcium channel subunit alpha-2/delta family.</text>
</comment>
<evidence type="ECO:0000256" key="10">
    <source>
        <dbReference type="ARBA" id="ARBA00022882"/>
    </source>
</evidence>
<keyword evidence="14" id="KW-1015">Disulfide bond</keyword>
<evidence type="ECO:0000256" key="8">
    <source>
        <dbReference type="ARBA" id="ARBA00022729"/>
    </source>
</evidence>
<dbReference type="EMBL" id="JAROKS010000024">
    <property type="protein sequence ID" value="KAK1786878.1"/>
    <property type="molecule type" value="Genomic_DNA"/>
</dbReference>
<dbReference type="CDD" id="cd12912">
    <property type="entry name" value="PDC2_MCP_like"/>
    <property type="match status" value="1"/>
</dbReference>
<keyword evidence="5" id="KW-0107">Calcium channel</keyword>
<feature type="transmembrane region" description="Helical" evidence="18">
    <location>
        <begin position="12"/>
        <end position="32"/>
    </location>
</feature>
<evidence type="ECO:0000256" key="9">
    <source>
        <dbReference type="ARBA" id="ARBA00022837"/>
    </source>
</evidence>